<reference evidence="2" key="2">
    <citation type="submission" date="2014-09" db="EMBL/GenBank/DDBJ databases">
        <title>Criblamydia sequanensis harbors a mega-plasmid encoding arsenite resistance.</title>
        <authorList>
            <person name="Bertelli C."/>
            <person name="Goesmann A."/>
            <person name="Greub G."/>
        </authorList>
    </citation>
    <scope>NUCLEOTIDE SEQUENCE [LARGE SCALE GENOMIC DNA]</scope>
    <source>
        <strain evidence="2">CRIB-18</strain>
    </source>
</reference>
<keyword evidence="3" id="KW-1185">Reference proteome</keyword>
<evidence type="ECO:0000313" key="2">
    <source>
        <dbReference type="EMBL" id="CDR34551.1"/>
    </source>
</evidence>
<comment type="caution">
    <text evidence="2">The sequence shown here is derived from an EMBL/GenBank/DDBJ whole genome shotgun (WGS) entry which is preliminary data.</text>
</comment>
<protein>
    <submittedName>
        <fullName evidence="2">Membrane protein</fullName>
    </submittedName>
</protein>
<gene>
    <name evidence="2" type="ORF">CSEC_1740</name>
</gene>
<evidence type="ECO:0000313" key="3">
    <source>
        <dbReference type="Proteomes" id="UP000031552"/>
    </source>
</evidence>
<keyword evidence="1" id="KW-0812">Transmembrane</keyword>
<name>A0A090CZW0_9BACT</name>
<proteinExistence type="predicted"/>
<dbReference type="STRING" id="1437425.CSEC_1740"/>
<accession>A0A090CZW0</accession>
<dbReference type="Proteomes" id="UP000031552">
    <property type="component" value="Unassembled WGS sequence"/>
</dbReference>
<reference evidence="2" key="1">
    <citation type="submission" date="2013-12" db="EMBL/GenBank/DDBJ databases">
        <authorList>
            <person name="Linke B."/>
        </authorList>
    </citation>
    <scope>NUCLEOTIDE SEQUENCE [LARGE SCALE GENOMIC DNA]</scope>
    <source>
        <strain evidence="2">CRIB-18</strain>
    </source>
</reference>
<organism evidence="2 3">
    <name type="scientific">Candidatus Criblamydia sequanensis CRIB-18</name>
    <dbReference type="NCBI Taxonomy" id="1437425"/>
    <lineage>
        <taxon>Bacteria</taxon>
        <taxon>Pseudomonadati</taxon>
        <taxon>Chlamydiota</taxon>
        <taxon>Chlamydiia</taxon>
        <taxon>Parachlamydiales</taxon>
        <taxon>Candidatus Criblamydiaceae</taxon>
        <taxon>Candidatus Criblamydia</taxon>
    </lineage>
</organism>
<dbReference type="AlphaFoldDB" id="A0A090CZW0"/>
<sequence length="340" mass="39314">MGKYKFFSPFLFSILLSFSLFSVENKDFSLLIKMDRKEVSVFTPFEVSLAISHPEGWKVNEKHWFEILRLFKEMIPDLKVRDIEKLSETKTNVIYKIQLEAESPHEIKASFGVIPFTNSEGNAIFIASPSFKVKAKESDSAFSQEIEGFYPLSQNLPLEIDKEIKRLGQGQDRITADTKLFIENKKEKRRFVFLSLLTLALLVSFLLIYAFGFFRSFSKAPLKQESPLSLKNKLLRKIHRLKTITLESNEDTRHFYSEMTQLLREAAIYKGNLLALSQTKEEFLSSMKDKADESELSFLGRLLESGDLVKFAKGALPREECLNDLNILEKWINKLFYGKN</sequence>
<evidence type="ECO:0000256" key="1">
    <source>
        <dbReference type="SAM" id="Phobius"/>
    </source>
</evidence>
<keyword evidence="1" id="KW-1133">Transmembrane helix</keyword>
<dbReference type="EMBL" id="CCEJ010000008">
    <property type="protein sequence ID" value="CDR34551.1"/>
    <property type="molecule type" value="Genomic_DNA"/>
</dbReference>
<keyword evidence="1" id="KW-0472">Membrane</keyword>
<feature type="transmembrane region" description="Helical" evidence="1">
    <location>
        <begin position="191"/>
        <end position="214"/>
    </location>
</feature>